<dbReference type="WBParaSite" id="HPLM_0001525601-mRNA-1">
    <property type="protein sequence ID" value="HPLM_0001525601-mRNA-1"/>
    <property type="gene ID" value="HPLM_0001525601"/>
</dbReference>
<proteinExistence type="predicted"/>
<dbReference type="Proteomes" id="UP000268014">
    <property type="component" value="Unassembled WGS sequence"/>
</dbReference>
<evidence type="ECO:0000313" key="2">
    <source>
        <dbReference type="Proteomes" id="UP000268014"/>
    </source>
</evidence>
<evidence type="ECO:0000313" key="3">
    <source>
        <dbReference type="WBParaSite" id="HPLM_0001525601-mRNA-1"/>
    </source>
</evidence>
<sequence length="45" mass="5287">MCSVDRSSAVATMLLRLDFHILKRLVVNWGCVRSRDLKIGRNWNR</sequence>
<accession>A0A0N4WUD6</accession>
<dbReference type="AlphaFoldDB" id="A0A0N4WUD6"/>
<reference evidence="3" key="1">
    <citation type="submission" date="2017-02" db="UniProtKB">
        <authorList>
            <consortium name="WormBaseParasite"/>
        </authorList>
    </citation>
    <scope>IDENTIFICATION</scope>
</reference>
<reference evidence="1 2" key="2">
    <citation type="submission" date="2018-11" db="EMBL/GenBank/DDBJ databases">
        <authorList>
            <consortium name="Pathogen Informatics"/>
        </authorList>
    </citation>
    <scope>NUCLEOTIDE SEQUENCE [LARGE SCALE GENOMIC DNA]</scope>
    <source>
        <strain evidence="1 2">MHpl1</strain>
    </source>
</reference>
<name>A0A0N4WUD6_HAEPC</name>
<evidence type="ECO:0000313" key="1">
    <source>
        <dbReference type="EMBL" id="VDO55916.1"/>
    </source>
</evidence>
<keyword evidence="2" id="KW-1185">Reference proteome</keyword>
<dbReference type="EMBL" id="UZAF01018901">
    <property type="protein sequence ID" value="VDO55916.1"/>
    <property type="molecule type" value="Genomic_DNA"/>
</dbReference>
<gene>
    <name evidence="1" type="ORF">HPLM_LOCUS15248</name>
</gene>
<organism evidence="3">
    <name type="scientific">Haemonchus placei</name>
    <name type="common">Barber's pole worm</name>
    <dbReference type="NCBI Taxonomy" id="6290"/>
    <lineage>
        <taxon>Eukaryota</taxon>
        <taxon>Metazoa</taxon>
        <taxon>Ecdysozoa</taxon>
        <taxon>Nematoda</taxon>
        <taxon>Chromadorea</taxon>
        <taxon>Rhabditida</taxon>
        <taxon>Rhabditina</taxon>
        <taxon>Rhabditomorpha</taxon>
        <taxon>Strongyloidea</taxon>
        <taxon>Trichostrongylidae</taxon>
        <taxon>Haemonchus</taxon>
    </lineage>
</organism>
<protein>
    <submittedName>
        <fullName evidence="1 3">Uncharacterized protein</fullName>
    </submittedName>
</protein>